<keyword evidence="1" id="KW-1133">Transmembrane helix</keyword>
<proteinExistence type="predicted"/>
<evidence type="ECO:0000256" key="1">
    <source>
        <dbReference type="SAM" id="Phobius"/>
    </source>
</evidence>
<feature type="transmembrane region" description="Helical" evidence="1">
    <location>
        <begin position="35"/>
        <end position="55"/>
    </location>
</feature>
<name>A0ABW3BC69_9ACTN</name>
<keyword evidence="3" id="KW-1185">Reference proteome</keyword>
<sequence length="76" mass="8384">MAERKGPGTVGYAVQTPLWLGGGMFFLLTNGPDSGWFWLGFAWVGLGLMLAVSWIRDARRTRVHRATSSETEDAPE</sequence>
<evidence type="ECO:0000313" key="2">
    <source>
        <dbReference type="EMBL" id="MFD0799949.1"/>
    </source>
</evidence>
<keyword evidence="1" id="KW-0472">Membrane</keyword>
<gene>
    <name evidence="2" type="ORF">ACFQZU_01260</name>
</gene>
<protein>
    <submittedName>
        <fullName evidence="2">Uncharacterized protein</fullName>
    </submittedName>
</protein>
<organism evidence="2 3">
    <name type="scientific">Streptomonospora algeriensis</name>
    <dbReference type="NCBI Taxonomy" id="995084"/>
    <lineage>
        <taxon>Bacteria</taxon>
        <taxon>Bacillati</taxon>
        <taxon>Actinomycetota</taxon>
        <taxon>Actinomycetes</taxon>
        <taxon>Streptosporangiales</taxon>
        <taxon>Nocardiopsidaceae</taxon>
        <taxon>Streptomonospora</taxon>
    </lineage>
</organism>
<comment type="caution">
    <text evidence="2">The sequence shown here is derived from an EMBL/GenBank/DDBJ whole genome shotgun (WGS) entry which is preliminary data.</text>
</comment>
<reference evidence="3" key="1">
    <citation type="journal article" date="2019" name="Int. J. Syst. Evol. Microbiol.">
        <title>The Global Catalogue of Microorganisms (GCM) 10K type strain sequencing project: providing services to taxonomists for standard genome sequencing and annotation.</title>
        <authorList>
            <consortium name="The Broad Institute Genomics Platform"/>
            <consortium name="The Broad Institute Genome Sequencing Center for Infectious Disease"/>
            <person name="Wu L."/>
            <person name="Ma J."/>
        </authorList>
    </citation>
    <scope>NUCLEOTIDE SEQUENCE [LARGE SCALE GENOMIC DNA]</scope>
    <source>
        <strain evidence="3">CCUG 63369</strain>
    </source>
</reference>
<keyword evidence="1" id="KW-0812">Transmembrane</keyword>
<dbReference type="EMBL" id="JBHTHR010000012">
    <property type="protein sequence ID" value="MFD0799949.1"/>
    <property type="molecule type" value="Genomic_DNA"/>
</dbReference>
<accession>A0ABW3BC69</accession>
<evidence type="ECO:0000313" key="3">
    <source>
        <dbReference type="Proteomes" id="UP001596956"/>
    </source>
</evidence>
<dbReference type="Proteomes" id="UP001596956">
    <property type="component" value="Unassembled WGS sequence"/>
</dbReference>
<feature type="transmembrane region" description="Helical" evidence="1">
    <location>
        <begin position="12"/>
        <end position="29"/>
    </location>
</feature>